<keyword evidence="10" id="KW-1185">Reference proteome</keyword>
<comment type="function">
    <text evidence="7">Choline transporter.</text>
</comment>
<dbReference type="AlphaFoldDB" id="A0A0D3JKI1"/>
<dbReference type="KEGG" id="ehx:EMIHUDRAFT_207056"/>
<comment type="similarity">
    <text evidence="2 7">Belongs to the CTL (choline transporter-like) family.</text>
</comment>
<evidence type="ECO:0000313" key="10">
    <source>
        <dbReference type="Proteomes" id="UP000013827"/>
    </source>
</evidence>
<feature type="transmembrane region" description="Helical" evidence="7">
    <location>
        <begin position="280"/>
        <end position="301"/>
    </location>
</feature>
<dbReference type="GeneID" id="17269562"/>
<feature type="transmembrane region" description="Helical" evidence="7">
    <location>
        <begin position="148"/>
        <end position="170"/>
    </location>
</feature>
<feature type="transmembrane region" description="Helical" evidence="7">
    <location>
        <begin position="527"/>
        <end position="549"/>
    </location>
</feature>
<feature type="transmembrane region" description="Helical" evidence="7">
    <location>
        <begin position="177"/>
        <end position="198"/>
    </location>
</feature>
<feature type="transmembrane region" description="Helical" evidence="7">
    <location>
        <begin position="561"/>
        <end position="586"/>
    </location>
</feature>
<dbReference type="Pfam" id="PF04515">
    <property type="entry name" value="Choline_transpo"/>
    <property type="match status" value="1"/>
</dbReference>
<dbReference type="GO" id="GO:0022857">
    <property type="term" value="F:transmembrane transporter activity"/>
    <property type="evidence" value="ECO:0007669"/>
    <property type="project" value="UniProtKB-UniRule"/>
</dbReference>
<comment type="subcellular location">
    <subcellularLocation>
        <location evidence="7">Cell membrane</location>
        <topology evidence="7">Multi-pass membrane protein</topology>
    </subcellularLocation>
    <subcellularLocation>
        <location evidence="1">Membrane</location>
        <topology evidence="1">Multi-pass membrane protein</topology>
    </subcellularLocation>
</comment>
<keyword evidence="3 7" id="KW-0812">Transmembrane</keyword>
<dbReference type="HOGENOM" id="CLU_408528_0_0_1"/>
<accession>A0A0D3JKI1</accession>
<evidence type="ECO:0000256" key="1">
    <source>
        <dbReference type="ARBA" id="ARBA00004141"/>
    </source>
</evidence>
<feature type="transmembrane region" description="Helical" evidence="7">
    <location>
        <begin position="423"/>
        <end position="444"/>
    </location>
</feature>
<name>A0A0D3JKI1_EMIH1</name>
<feature type="compositionally biased region" description="Basic and acidic residues" evidence="8">
    <location>
        <begin position="641"/>
        <end position="651"/>
    </location>
</feature>
<sequence length="673" mass="71762">MMEQPSRSKLPEDRPRRCTDCLFLLAFLGALGAAGYAAVYASKNGDLARADLCGQDNSIEATGTWVCTGKYASGPPPECPDGGGDLPQCVAYRNAYFLRAGAVAAAACADPLQDCDVCFPPYPTTRDMDELRRLISSLPHMAVEDLSVAWPVLAGCSAVALLVGFAWLLLIRFLAGLMVWITLFGLAAADGVLCWWLWTRQQAMKADVRYGEEGDFTSQADAAYISFFVFVSLGAIYVLLVLCFRKQIQLAARALAVAALAVGQLPALLILPLASASLAIGALCGGGMLLLLLASCGEIAYGRRSQLSPAARLALPPLTASPHALLARLAPSDGMPSSPTLRPGRPGFGSLYLDSRTEYLLLVAIVVSIWLVVFVRHTQHAAVGGAVTKWYLHRNTDRSATRCCGGSAVALGLWHALRYHAGSIAAGSLLITTLKLIRIAFFLLKRTFYQRVSRGLDACGCNGSNRLAAMCLCCISCCLKCVEKSLEALSRYAYAQMMRSKRSFCPSAAEAVRLLTTNLAGAASLRFVAAAFLFLGKLLVAAGCAFLGWRILVQAPPYDSALYSPLAPAVCIFFAAFAVALVFFGVYNMAIDTIFLCLCADKERVDAGMPPLGRAHELSSVLGVPIDAPAPQHPRGKGGRRMLETPAERSGSDPSNNPFSRGSGVVDDGGYRI</sequence>
<evidence type="ECO:0000256" key="8">
    <source>
        <dbReference type="SAM" id="MobiDB-lite"/>
    </source>
</evidence>
<organism evidence="9 10">
    <name type="scientific">Emiliania huxleyi (strain CCMP1516)</name>
    <dbReference type="NCBI Taxonomy" id="280463"/>
    <lineage>
        <taxon>Eukaryota</taxon>
        <taxon>Haptista</taxon>
        <taxon>Haptophyta</taxon>
        <taxon>Prymnesiophyceae</taxon>
        <taxon>Isochrysidales</taxon>
        <taxon>Noelaerhabdaceae</taxon>
        <taxon>Emiliania</taxon>
    </lineage>
</organism>
<dbReference type="eggNOG" id="KOG1362">
    <property type="taxonomic scope" value="Eukaryota"/>
</dbReference>
<dbReference type="Proteomes" id="UP000013827">
    <property type="component" value="Unassembled WGS sequence"/>
</dbReference>
<dbReference type="PANTHER" id="PTHR12385:SF14">
    <property type="entry name" value="CHOLINE TRANSPORTER-LIKE 2"/>
    <property type="match status" value="1"/>
</dbReference>
<evidence type="ECO:0000256" key="6">
    <source>
        <dbReference type="ARBA" id="ARBA00023180"/>
    </source>
</evidence>
<evidence type="ECO:0000256" key="4">
    <source>
        <dbReference type="ARBA" id="ARBA00022989"/>
    </source>
</evidence>
<evidence type="ECO:0000256" key="7">
    <source>
        <dbReference type="RuleBase" id="RU368066"/>
    </source>
</evidence>
<dbReference type="OMA" id="LLGIRYM"/>
<keyword evidence="6" id="KW-0325">Glycoprotein</keyword>
<keyword evidence="4 7" id="KW-1133">Transmembrane helix</keyword>
<feature type="transmembrane region" description="Helical" evidence="7">
    <location>
        <begin position="222"/>
        <end position="242"/>
    </location>
</feature>
<keyword evidence="5 7" id="KW-0472">Membrane</keyword>
<evidence type="ECO:0000256" key="2">
    <source>
        <dbReference type="ARBA" id="ARBA00007168"/>
    </source>
</evidence>
<protein>
    <recommendedName>
        <fullName evidence="7">Choline transporter-like protein</fullName>
    </recommendedName>
</protein>
<dbReference type="InterPro" id="IPR007603">
    <property type="entry name" value="Choline_transptr-like"/>
</dbReference>
<reference evidence="10" key="1">
    <citation type="journal article" date="2013" name="Nature">
        <title>Pan genome of the phytoplankton Emiliania underpins its global distribution.</title>
        <authorList>
            <person name="Read B.A."/>
            <person name="Kegel J."/>
            <person name="Klute M.J."/>
            <person name="Kuo A."/>
            <person name="Lefebvre S.C."/>
            <person name="Maumus F."/>
            <person name="Mayer C."/>
            <person name="Miller J."/>
            <person name="Monier A."/>
            <person name="Salamov A."/>
            <person name="Young J."/>
            <person name="Aguilar M."/>
            <person name="Claverie J.M."/>
            <person name="Frickenhaus S."/>
            <person name="Gonzalez K."/>
            <person name="Herman E.K."/>
            <person name="Lin Y.C."/>
            <person name="Napier J."/>
            <person name="Ogata H."/>
            <person name="Sarno A.F."/>
            <person name="Shmutz J."/>
            <person name="Schroeder D."/>
            <person name="de Vargas C."/>
            <person name="Verret F."/>
            <person name="von Dassow P."/>
            <person name="Valentin K."/>
            <person name="Van de Peer Y."/>
            <person name="Wheeler G."/>
            <person name="Dacks J.B."/>
            <person name="Delwiche C.F."/>
            <person name="Dyhrman S.T."/>
            <person name="Glockner G."/>
            <person name="John U."/>
            <person name="Richards T."/>
            <person name="Worden A.Z."/>
            <person name="Zhang X."/>
            <person name="Grigoriev I.V."/>
            <person name="Allen A.E."/>
            <person name="Bidle K."/>
            <person name="Borodovsky M."/>
            <person name="Bowler C."/>
            <person name="Brownlee C."/>
            <person name="Cock J.M."/>
            <person name="Elias M."/>
            <person name="Gladyshev V.N."/>
            <person name="Groth M."/>
            <person name="Guda C."/>
            <person name="Hadaegh A."/>
            <person name="Iglesias-Rodriguez M.D."/>
            <person name="Jenkins J."/>
            <person name="Jones B.M."/>
            <person name="Lawson T."/>
            <person name="Leese F."/>
            <person name="Lindquist E."/>
            <person name="Lobanov A."/>
            <person name="Lomsadze A."/>
            <person name="Malik S.B."/>
            <person name="Marsh M.E."/>
            <person name="Mackinder L."/>
            <person name="Mock T."/>
            <person name="Mueller-Roeber B."/>
            <person name="Pagarete A."/>
            <person name="Parker M."/>
            <person name="Probert I."/>
            <person name="Quesneville H."/>
            <person name="Raines C."/>
            <person name="Rensing S.A."/>
            <person name="Riano-Pachon D.M."/>
            <person name="Richier S."/>
            <person name="Rokitta S."/>
            <person name="Shiraiwa Y."/>
            <person name="Soanes D.M."/>
            <person name="van der Giezen M."/>
            <person name="Wahlund T.M."/>
            <person name="Williams B."/>
            <person name="Wilson W."/>
            <person name="Wolfe G."/>
            <person name="Wurch L.L."/>
        </authorList>
    </citation>
    <scope>NUCLEOTIDE SEQUENCE</scope>
</reference>
<feature type="transmembrane region" description="Helical" evidence="7">
    <location>
        <begin position="21"/>
        <end position="41"/>
    </location>
</feature>
<dbReference type="RefSeq" id="XP_005776445.1">
    <property type="nucleotide sequence ID" value="XM_005776388.1"/>
</dbReference>
<feature type="transmembrane region" description="Helical" evidence="7">
    <location>
        <begin position="359"/>
        <end position="378"/>
    </location>
</feature>
<feature type="transmembrane region" description="Helical" evidence="7">
    <location>
        <begin position="254"/>
        <end position="274"/>
    </location>
</feature>
<reference evidence="9" key="2">
    <citation type="submission" date="2024-10" db="UniProtKB">
        <authorList>
            <consortium name="EnsemblProtists"/>
        </authorList>
    </citation>
    <scope>IDENTIFICATION</scope>
</reference>
<feature type="region of interest" description="Disordered" evidence="8">
    <location>
        <begin position="627"/>
        <end position="673"/>
    </location>
</feature>
<dbReference type="EnsemblProtists" id="EOD24016">
    <property type="protein sequence ID" value="EOD24016"/>
    <property type="gene ID" value="EMIHUDRAFT_207056"/>
</dbReference>
<proteinExistence type="inferred from homology"/>
<evidence type="ECO:0000256" key="3">
    <source>
        <dbReference type="ARBA" id="ARBA00022692"/>
    </source>
</evidence>
<evidence type="ECO:0000313" key="9">
    <source>
        <dbReference type="EnsemblProtists" id="EOD24016"/>
    </source>
</evidence>
<dbReference type="GO" id="GO:0005886">
    <property type="term" value="C:plasma membrane"/>
    <property type="evidence" value="ECO:0007669"/>
    <property type="project" value="UniProtKB-SubCell"/>
</dbReference>
<dbReference type="PaxDb" id="2903-EOD24016"/>
<dbReference type="PANTHER" id="PTHR12385">
    <property type="entry name" value="CHOLINE TRANSPORTER-LIKE (SLC FAMILY 44)"/>
    <property type="match status" value="1"/>
</dbReference>
<evidence type="ECO:0000256" key="5">
    <source>
        <dbReference type="ARBA" id="ARBA00023136"/>
    </source>
</evidence>